<accession>A0AA39WCN9</accession>
<evidence type="ECO:0000256" key="1">
    <source>
        <dbReference type="ARBA" id="ARBA00022669"/>
    </source>
</evidence>
<feature type="compositionally biased region" description="Low complexity" evidence="4">
    <location>
        <begin position="334"/>
        <end position="356"/>
    </location>
</feature>
<dbReference type="AlphaFoldDB" id="A0AA39WCN9"/>
<dbReference type="EMBL" id="JAULSR010000010">
    <property type="protein sequence ID" value="KAK0610691.1"/>
    <property type="molecule type" value="Genomic_DNA"/>
</dbReference>
<name>A0AA39WCN9_9PEZI</name>
<keyword evidence="7" id="KW-1185">Reference proteome</keyword>
<feature type="domain" description="LysM" evidence="5">
    <location>
        <begin position="391"/>
        <end position="439"/>
    </location>
</feature>
<evidence type="ECO:0000256" key="4">
    <source>
        <dbReference type="SAM" id="MobiDB-lite"/>
    </source>
</evidence>
<dbReference type="InterPro" id="IPR052210">
    <property type="entry name" value="LysM1-like"/>
</dbReference>
<dbReference type="Proteomes" id="UP001174934">
    <property type="component" value="Unassembled WGS sequence"/>
</dbReference>
<evidence type="ECO:0000256" key="2">
    <source>
        <dbReference type="ARBA" id="ARBA00023026"/>
    </source>
</evidence>
<dbReference type="Gene3D" id="3.10.350.10">
    <property type="entry name" value="LysM domain"/>
    <property type="match status" value="3"/>
</dbReference>
<gene>
    <name evidence="6" type="ORF">B0T17DRAFT_500025</name>
</gene>
<dbReference type="PROSITE" id="PS51782">
    <property type="entry name" value="LYSM"/>
    <property type="match status" value="2"/>
</dbReference>
<keyword evidence="2" id="KW-0843">Virulence</keyword>
<dbReference type="SMART" id="SM00257">
    <property type="entry name" value="LysM"/>
    <property type="match status" value="2"/>
</dbReference>
<dbReference type="GO" id="GO:0008061">
    <property type="term" value="F:chitin binding"/>
    <property type="evidence" value="ECO:0007669"/>
    <property type="project" value="UniProtKB-KW"/>
</dbReference>
<dbReference type="SUPFAM" id="SSF54106">
    <property type="entry name" value="LysM domain"/>
    <property type="match status" value="1"/>
</dbReference>
<dbReference type="PANTHER" id="PTHR34997:SF16">
    <property type="entry name" value="LYSM DOMAIN-CONTAINING PROTEIN"/>
    <property type="match status" value="1"/>
</dbReference>
<protein>
    <recommendedName>
        <fullName evidence="5">LysM domain-containing protein</fullName>
    </recommendedName>
</protein>
<feature type="domain" description="LysM" evidence="5">
    <location>
        <begin position="225"/>
        <end position="271"/>
    </location>
</feature>
<keyword evidence="1" id="KW-0147">Chitin-binding</keyword>
<evidence type="ECO:0000256" key="3">
    <source>
        <dbReference type="ARBA" id="ARBA00044955"/>
    </source>
</evidence>
<feature type="region of interest" description="Disordered" evidence="4">
    <location>
        <begin position="332"/>
        <end position="360"/>
    </location>
</feature>
<organism evidence="6 7">
    <name type="scientific">Bombardia bombarda</name>
    <dbReference type="NCBI Taxonomy" id="252184"/>
    <lineage>
        <taxon>Eukaryota</taxon>
        <taxon>Fungi</taxon>
        <taxon>Dikarya</taxon>
        <taxon>Ascomycota</taxon>
        <taxon>Pezizomycotina</taxon>
        <taxon>Sordariomycetes</taxon>
        <taxon>Sordariomycetidae</taxon>
        <taxon>Sordariales</taxon>
        <taxon>Lasiosphaeriaceae</taxon>
        <taxon>Bombardia</taxon>
    </lineage>
</organism>
<reference evidence="6" key="1">
    <citation type="submission" date="2023-06" db="EMBL/GenBank/DDBJ databases">
        <title>Genome-scale phylogeny and comparative genomics of the fungal order Sordariales.</title>
        <authorList>
            <consortium name="Lawrence Berkeley National Laboratory"/>
            <person name="Hensen N."/>
            <person name="Bonometti L."/>
            <person name="Westerberg I."/>
            <person name="Brannstrom I.O."/>
            <person name="Guillou S."/>
            <person name="Cros-Aarteil S."/>
            <person name="Calhoun S."/>
            <person name="Haridas S."/>
            <person name="Kuo A."/>
            <person name="Mondo S."/>
            <person name="Pangilinan J."/>
            <person name="Riley R."/>
            <person name="LaButti K."/>
            <person name="Andreopoulos B."/>
            <person name="Lipzen A."/>
            <person name="Chen C."/>
            <person name="Yanf M."/>
            <person name="Daum C."/>
            <person name="Ng V."/>
            <person name="Clum A."/>
            <person name="Steindorff A."/>
            <person name="Ohm R."/>
            <person name="Martin F."/>
            <person name="Silar P."/>
            <person name="Natvig D."/>
            <person name="Lalanne C."/>
            <person name="Gautier V."/>
            <person name="Ament-velasquez S.L."/>
            <person name="Kruys A."/>
            <person name="Hutchinson M.I."/>
            <person name="Powell A.J."/>
            <person name="Barry K."/>
            <person name="Miller A.N."/>
            <person name="Grigoriev I.V."/>
            <person name="Debuchy R."/>
            <person name="Gladieux P."/>
            <person name="Thoren M.H."/>
            <person name="Johannesson H."/>
        </authorList>
    </citation>
    <scope>NUCLEOTIDE SEQUENCE</scope>
    <source>
        <strain evidence="6">SMH3391-2</strain>
    </source>
</reference>
<dbReference type="InterPro" id="IPR036779">
    <property type="entry name" value="LysM_dom_sf"/>
</dbReference>
<comment type="similarity">
    <text evidence="3">Belongs to the secreted LysM effector family.</text>
</comment>
<proteinExistence type="inferred from homology"/>
<dbReference type="CDD" id="cd00118">
    <property type="entry name" value="LysM"/>
    <property type="match status" value="2"/>
</dbReference>
<evidence type="ECO:0000313" key="6">
    <source>
        <dbReference type="EMBL" id="KAK0610691.1"/>
    </source>
</evidence>
<feature type="region of interest" description="Disordered" evidence="4">
    <location>
        <begin position="471"/>
        <end position="491"/>
    </location>
</feature>
<dbReference type="PANTHER" id="PTHR34997">
    <property type="entry name" value="AM15"/>
    <property type="match status" value="1"/>
</dbReference>
<sequence length="506" mass="52721">MKVEYNAVAAGALLVGGSLSPTFVRRDVATSFAVYPQGSLDSVATGLGDSCISALYTNVSCPDYPVSDWRSAKWRGTPGDDTILSSVCTTGCQASLKTWFSTVSGACAGKTLHEATPMRIGGFMWEGWNETCVTDPKTKKYCNAIIDTFTLVSNVTEMPRTELCSTCYLRKLAMMQASSYSVYNQDYKQQLEYVYAQCGGSGPTTIPPSPDSPPAPTTPYCVTNTKYTAMAGDTCGSIAAANSVSGANLYMQNQALIPSCASVPAGVMLCIPLTCTTYQVQVNDTCWGIEAAMNLVPGAVQQYNSWIDSECDKLEILTDWYGKSICIGPQGGRSTATPTTTIQPSQTPGNGSIPSGPGSGTGTVGTGYYRNVVSPPEGVTVAQGTTLNCGKWHVVEPGKDCGDICLAKGLPYNLFMAVNPSLSMDDCPGSLMPATALCVGPTPEWDQPPLLNTTSVVPTGTAAMSSTSSSVVSLTGTSGGPSQTTISSSASSTKSAVVSNASATSY</sequence>
<comment type="caution">
    <text evidence="6">The sequence shown here is derived from an EMBL/GenBank/DDBJ whole genome shotgun (WGS) entry which is preliminary data.</text>
</comment>
<evidence type="ECO:0000313" key="7">
    <source>
        <dbReference type="Proteomes" id="UP001174934"/>
    </source>
</evidence>
<dbReference type="InterPro" id="IPR018392">
    <property type="entry name" value="LysM"/>
</dbReference>
<evidence type="ECO:0000259" key="5">
    <source>
        <dbReference type="PROSITE" id="PS51782"/>
    </source>
</evidence>